<accession>A0A1U9Z3A5</accession>
<dbReference type="Pfam" id="PF04977">
    <property type="entry name" value="DivIC"/>
    <property type="match status" value="1"/>
</dbReference>
<dbReference type="eggNOG" id="COG2919">
    <property type="taxonomic scope" value="Bacteria"/>
</dbReference>
<keyword evidence="1" id="KW-0472">Membrane</keyword>
<evidence type="ECO:0000313" key="3">
    <source>
        <dbReference type="Proteomes" id="UP000191135"/>
    </source>
</evidence>
<dbReference type="EMBL" id="CP020330">
    <property type="protein sequence ID" value="AQZ52082.1"/>
    <property type="molecule type" value="Genomic_DNA"/>
</dbReference>
<keyword evidence="1" id="KW-1133">Transmembrane helix</keyword>
<dbReference type="KEGG" id="mmed:Mame_02757"/>
<keyword evidence="1" id="KW-0812">Transmembrane</keyword>
<organism evidence="2 3">
    <name type="scientific">Martelella mediterranea DSM 17316</name>
    <dbReference type="NCBI Taxonomy" id="1122214"/>
    <lineage>
        <taxon>Bacteria</taxon>
        <taxon>Pseudomonadati</taxon>
        <taxon>Pseudomonadota</taxon>
        <taxon>Alphaproteobacteria</taxon>
        <taxon>Hyphomicrobiales</taxon>
        <taxon>Aurantimonadaceae</taxon>
        <taxon>Martelella</taxon>
    </lineage>
</organism>
<reference evidence="2 3" key="1">
    <citation type="submission" date="2017-03" db="EMBL/GenBank/DDBJ databases">
        <title>Foreign affairs: Plasmid Transfer between Roseobacters and Rhizobia.</title>
        <authorList>
            <person name="Bartling P."/>
            <person name="Bunk B."/>
            <person name="Overmann J."/>
            <person name="Brinkmann H."/>
            <person name="Petersen J."/>
        </authorList>
    </citation>
    <scope>NUCLEOTIDE SEQUENCE [LARGE SCALE GENOMIC DNA]</scope>
    <source>
        <strain evidence="2 3">MACL11</strain>
    </source>
</reference>
<evidence type="ECO:0000256" key="1">
    <source>
        <dbReference type="SAM" id="Phobius"/>
    </source>
</evidence>
<dbReference type="STRING" id="1122214.Mame_02757"/>
<gene>
    <name evidence="2" type="ORF">Mame_02757</name>
</gene>
<dbReference type="AlphaFoldDB" id="A0A1U9Z3A5"/>
<evidence type="ECO:0000313" key="2">
    <source>
        <dbReference type="EMBL" id="AQZ52082.1"/>
    </source>
</evidence>
<name>A0A1U9Z3A5_9HYPH</name>
<feature type="transmembrane region" description="Helical" evidence="1">
    <location>
        <begin position="12"/>
        <end position="29"/>
    </location>
</feature>
<dbReference type="OrthoDB" id="9815600at2"/>
<proteinExistence type="predicted"/>
<keyword evidence="3" id="KW-1185">Reference proteome</keyword>
<sequence length="106" mass="12480">MWTRHHKSRFYGRLIVPAITVCFMSYFIYHSIHGDYGLIAGERFAAHKALNERKLEKLVAEREAREKHVKMLSDGSLMKDALDEHARYALNLLKPDEIVIFERHLQ</sequence>
<dbReference type="RefSeq" id="WP_018063071.1">
    <property type="nucleotide sequence ID" value="NZ_AQWH01000002.1"/>
</dbReference>
<protein>
    <submittedName>
        <fullName evidence="2">Septum formation initiator</fullName>
    </submittedName>
</protein>
<dbReference type="Proteomes" id="UP000191135">
    <property type="component" value="Chromosome"/>
</dbReference>
<dbReference type="InterPro" id="IPR007060">
    <property type="entry name" value="FtsL/DivIC"/>
</dbReference>